<evidence type="ECO:0000313" key="6">
    <source>
        <dbReference type="Proteomes" id="UP000285883"/>
    </source>
</evidence>
<evidence type="ECO:0000259" key="2">
    <source>
        <dbReference type="Pfam" id="PF03950"/>
    </source>
</evidence>
<comment type="caution">
    <text evidence="3">The sequence shown here is derived from an EMBL/GenBank/DDBJ whole genome shotgun (WGS) entry which is preliminary data.</text>
</comment>
<reference evidence="5 6" key="1">
    <citation type="submission" date="2018-07" db="EMBL/GenBank/DDBJ databases">
        <title>Genome sequencing of oomycete isolates from Chile give support for New Zealand origin for Phytophthora kernoviae and make available the first Nothophytophthora sp. genome.</title>
        <authorList>
            <person name="Studholme D.J."/>
            <person name="Sanfuentes E."/>
            <person name="Panda P."/>
            <person name="Hill R."/>
            <person name="Sambles C."/>
            <person name="Grant M."/>
            <person name="Williams N.M."/>
            <person name="Mcdougal R.L."/>
        </authorList>
    </citation>
    <scope>NUCLEOTIDE SEQUENCE [LARGE SCALE GENOMIC DNA]</scope>
    <source>
        <strain evidence="3">Chile2</strain>
        <strain evidence="4">Chile4</strain>
    </source>
</reference>
<dbReference type="EMBL" id="MBDN02000971">
    <property type="protein sequence ID" value="RLN72898.1"/>
    <property type="molecule type" value="Genomic_DNA"/>
</dbReference>
<protein>
    <recommendedName>
        <fullName evidence="2">Glutamyl/glutaminyl-tRNA synthetase class Ib anti-codon binding domain-containing protein</fullName>
    </recommendedName>
</protein>
<dbReference type="AlphaFoldDB" id="A0A3R7JE24"/>
<dbReference type="GO" id="GO:0004812">
    <property type="term" value="F:aminoacyl-tRNA ligase activity"/>
    <property type="evidence" value="ECO:0007669"/>
    <property type="project" value="InterPro"/>
</dbReference>
<evidence type="ECO:0000256" key="1">
    <source>
        <dbReference type="ARBA" id="ARBA00022917"/>
    </source>
</evidence>
<dbReference type="Pfam" id="PF03950">
    <property type="entry name" value="tRNA-synt_1c_C"/>
    <property type="match status" value="1"/>
</dbReference>
<accession>A0A3R7JE24</accession>
<dbReference type="InterPro" id="IPR011035">
    <property type="entry name" value="Ribosomal_bL25/Gln-tRNA_synth"/>
</dbReference>
<dbReference type="STRING" id="325452.A0A3R7JE24"/>
<dbReference type="GO" id="GO:0005524">
    <property type="term" value="F:ATP binding"/>
    <property type="evidence" value="ECO:0007669"/>
    <property type="project" value="InterPro"/>
</dbReference>
<dbReference type="GO" id="GO:0006418">
    <property type="term" value="P:tRNA aminoacylation for protein translation"/>
    <property type="evidence" value="ECO:0007669"/>
    <property type="project" value="InterPro"/>
</dbReference>
<dbReference type="SUPFAM" id="SSF50715">
    <property type="entry name" value="Ribosomal protein L25-like"/>
    <property type="match status" value="1"/>
</dbReference>
<evidence type="ECO:0000313" key="5">
    <source>
        <dbReference type="Proteomes" id="UP000285624"/>
    </source>
</evidence>
<dbReference type="GO" id="GO:0005737">
    <property type="term" value="C:cytoplasm"/>
    <property type="evidence" value="ECO:0007669"/>
    <property type="project" value="InterPro"/>
</dbReference>
<keyword evidence="5" id="KW-1185">Reference proteome</keyword>
<feature type="domain" description="Glutamyl/glutaminyl-tRNA synthetase class Ib anti-codon binding" evidence="2">
    <location>
        <begin position="2"/>
        <end position="62"/>
    </location>
</feature>
<name>A0A3R7JE24_9STRA</name>
<proteinExistence type="predicted"/>
<dbReference type="Proteomes" id="UP000285624">
    <property type="component" value="Unassembled WGS sequence"/>
</dbReference>
<gene>
    <name evidence="3" type="ORF">BBI17_009661</name>
    <name evidence="4" type="ORF">BBO99_00009646</name>
</gene>
<keyword evidence="1" id="KW-0648">Protein biosynthesis</keyword>
<dbReference type="InterPro" id="IPR020059">
    <property type="entry name" value="Glu/Gln-tRNA-synth_Ib_codon-bd"/>
</dbReference>
<evidence type="ECO:0000313" key="4">
    <source>
        <dbReference type="EMBL" id="RLN72898.1"/>
    </source>
</evidence>
<evidence type="ECO:0000313" key="3">
    <source>
        <dbReference type="EMBL" id="RLN43650.1"/>
    </source>
</evidence>
<dbReference type="Proteomes" id="UP000285883">
    <property type="component" value="Unassembled WGS sequence"/>
</dbReference>
<dbReference type="EMBL" id="MAYM02000367">
    <property type="protein sequence ID" value="RLN43650.1"/>
    <property type="molecule type" value="Genomic_DNA"/>
</dbReference>
<organism evidence="3 6">
    <name type="scientific">Phytophthora kernoviae</name>
    <dbReference type="NCBI Taxonomy" id="325452"/>
    <lineage>
        <taxon>Eukaryota</taxon>
        <taxon>Sar</taxon>
        <taxon>Stramenopiles</taxon>
        <taxon>Oomycota</taxon>
        <taxon>Peronosporomycetes</taxon>
        <taxon>Peronosporales</taxon>
        <taxon>Peronosporaceae</taxon>
        <taxon>Phytophthora</taxon>
    </lineage>
</organism>
<sequence>MTNVPSEVVGIFVVRHPKDPSMGNKIVWLWNKLLMERGDAANFVEGEVITLMRHSNVIVERLDHLLNKSKLEEGDNIQGLPHGDHARQESR</sequence>